<dbReference type="InterPro" id="IPR051554">
    <property type="entry name" value="Acetyltransferase_Eis"/>
</dbReference>
<dbReference type="InterPro" id="IPR016181">
    <property type="entry name" value="Acyl_CoA_acyltransferase"/>
</dbReference>
<dbReference type="GO" id="GO:0030649">
    <property type="term" value="P:aminoglycoside antibiotic catabolic process"/>
    <property type="evidence" value="ECO:0007669"/>
    <property type="project" value="TreeGrafter"/>
</dbReference>
<evidence type="ECO:0000313" key="1">
    <source>
        <dbReference type="EMBL" id="BBH24503.1"/>
    </source>
</evidence>
<dbReference type="KEGG" id="pbk:Back11_58480"/>
<protein>
    <submittedName>
        <fullName evidence="1">Uncharacterized protein</fullName>
    </submittedName>
</protein>
<accession>A0A3G9JHQ1</accession>
<evidence type="ECO:0000313" key="2">
    <source>
        <dbReference type="Proteomes" id="UP000275368"/>
    </source>
</evidence>
<dbReference type="InterPro" id="IPR000182">
    <property type="entry name" value="GNAT_dom"/>
</dbReference>
<dbReference type="PANTHER" id="PTHR37817">
    <property type="entry name" value="N-ACETYLTRANSFERASE EIS"/>
    <property type="match status" value="1"/>
</dbReference>
<dbReference type="RefSeq" id="WP_164523038.1">
    <property type="nucleotide sequence ID" value="NZ_AP019308.1"/>
</dbReference>
<dbReference type="Proteomes" id="UP000275368">
    <property type="component" value="Chromosome"/>
</dbReference>
<dbReference type="GO" id="GO:0034069">
    <property type="term" value="F:aminoglycoside N-acetyltransferase activity"/>
    <property type="evidence" value="ECO:0007669"/>
    <property type="project" value="TreeGrafter"/>
</dbReference>
<dbReference type="PROSITE" id="PS51186">
    <property type="entry name" value="GNAT"/>
    <property type="match status" value="1"/>
</dbReference>
<dbReference type="PANTHER" id="PTHR37817:SF1">
    <property type="entry name" value="N-ACETYLTRANSFERASE EIS"/>
    <property type="match status" value="1"/>
</dbReference>
<dbReference type="AlphaFoldDB" id="A0A3G9JHQ1"/>
<proteinExistence type="predicted"/>
<keyword evidence="2" id="KW-1185">Reference proteome</keyword>
<dbReference type="Gene3D" id="3.40.630.30">
    <property type="match status" value="1"/>
</dbReference>
<gene>
    <name evidence="1" type="ORF">Back11_58480</name>
</gene>
<sequence>MNNTIIRSEHRNDFQDIAAVHAVTFIYSFGMGEVSLVSVLRNRKTFDPELSLVAEQDGKVIGHMLFTPQQMYVKGMILKGLILGPIAVYTEFQNQGVGSQLIEEGHKRAKQKGYHLSLLIGHPTYYPRFGYHANMWGQAQINIQLKDIPSPLRLVEERRIELSDMEAFIEMWEYWYKDAELAIRPSTSITDWISPGSGIQASAVIIDQQLAGYMRYDKNNPLRIISILARNAEALTDLCGYLKGKVANKEFLSLPIPPQSPGLERFNLAFTSEMFTGPEKMVKQLDEQNKSVTDYLDQVKEGKSSPGLFIWPVEFDVC</sequence>
<dbReference type="SUPFAM" id="SSF55729">
    <property type="entry name" value="Acyl-CoA N-acyltransferases (Nat)"/>
    <property type="match status" value="1"/>
</dbReference>
<name>A0A3G9JHQ1_9BACL</name>
<dbReference type="CDD" id="cd04301">
    <property type="entry name" value="NAT_SF"/>
    <property type="match status" value="1"/>
</dbReference>
<dbReference type="Pfam" id="PF13527">
    <property type="entry name" value="Acetyltransf_9"/>
    <property type="match status" value="1"/>
</dbReference>
<reference evidence="1 2" key="1">
    <citation type="submission" date="2018-11" db="EMBL/GenBank/DDBJ databases">
        <title>Complete genome sequence of Paenibacillus baekrokdamisoli strain KCTC 33723.</title>
        <authorList>
            <person name="Kang S.W."/>
            <person name="Lee K.C."/>
            <person name="Kim K.K."/>
            <person name="Kim J.S."/>
            <person name="Kim D.S."/>
            <person name="Ko S.H."/>
            <person name="Yang S.H."/>
            <person name="Lee J.S."/>
        </authorList>
    </citation>
    <scope>NUCLEOTIDE SEQUENCE [LARGE SCALE GENOMIC DNA]</scope>
    <source>
        <strain evidence="1 2">KCTC 33723</strain>
    </source>
</reference>
<dbReference type="EMBL" id="AP019308">
    <property type="protein sequence ID" value="BBH24503.1"/>
    <property type="molecule type" value="Genomic_DNA"/>
</dbReference>
<organism evidence="1 2">
    <name type="scientific">Paenibacillus baekrokdamisoli</name>
    <dbReference type="NCBI Taxonomy" id="1712516"/>
    <lineage>
        <taxon>Bacteria</taxon>
        <taxon>Bacillati</taxon>
        <taxon>Bacillota</taxon>
        <taxon>Bacilli</taxon>
        <taxon>Bacillales</taxon>
        <taxon>Paenibacillaceae</taxon>
        <taxon>Paenibacillus</taxon>
    </lineage>
</organism>